<evidence type="ECO:0000313" key="2">
    <source>
        <dbReference type="Proteomes" id="UP001174677"/>
    </source>
</evidence>
<sequence length="87" mass="9423">MKNKFGYWACYRQSDTATTAAAFTPARVTGAVVSYGSKTQKRTNKVVYIGGQNSLGDLMPHKSVVSLVMPVSTERVVLLKSKKVPNG</sequence>
<protein>
    <submittedName>
        <fullName evidence="1">Uncharacterized protein</fullName>
    </submittedName>
</protein>
<comment type="caution">
    <text evidence="1">The sequence shown here is derived from an EMBL/GenBank/DDBJ whole genome shotgun (WGS) entry which is preliminary data.</text>
</comment>
<dbReference type="EMBL" id="JARPOI010000012">
    <property type="protein sequence ID" value="KAJ9166161.1"/>
    <property type="molecule type" value="Genomic_DNA"/>
</dbReference>
<proteinExistence type="predicted"/>
<gene>
    <name evidence="1" type="ORF">P3X46_020947</name>
</gene>
<reference evidence="1 2" key="1">
    <citation type="journal article" date="2023" name="Plant Biotechnol. J.">
        <title>Chromosome-level wild Hevea brasiliensis genome provides new tools for genomic-assisted breeding and valuable loci to elevate rubber yield.</title>
        <authorList>
            <person name="Cheng H."/>
            <person name="Song X."/>
            <person name="Hu Y."/>
            <person name="Wu T."/>
            <person name="Yang Q."/>
            <person name="An Z."/>
            <person name="Feng S."/>
            <person name="Deng Z."/>
            <person name="Wu W."/>
            <person name="Zeng X."/>
            <person name="Tu M."/>
            <person name="Wang X."/>
            <person name="Huang H."/>
        </authorList>
    </citation>
    <scope>NUCLEOTIDE SEQUENCE [LARGE SCALE GENOMIC DNA]</scope>
    <source>
        <strain evidence="1">MT/VB/25A 57/8</strain>
    </source>
</reference>
<name>A0ABQ9LHH4_HEVBR</name>
<accession>A0ABQ9LHH4</accession>
<dbReference type="Proteomes" id="UP001174677">
    <property type="component" value="Chromosome 12"/>
</dbReference>
<keyword evidence="2" id="KW-1185">Reference proteome</keyword>
<organism evidence="1 2">
    <name type="scientific">Hevea brasiliensis</name>
    <name type="common">Para rubber tree</name>
    <name type="synonym">Siphonia brasiliensis</name>
    <dbReference type="NCBI Taxonomy" id="3981"/>
    <lineage>
        <taxon>Eukaryota</taxon>
        <taxon>Viridiplantae</taxon>
        <taxon>Streptophyta</taxon>
        <taxon>Embryophyta</taxon>
        <taxon>Tracheophyta</taxon>
        <taxon>Spermatophyta</taxon>
        <taxon>Magnoliopsida</taxon>
        <taxon>eudicotyledons</taxon>
        <taxon>Gunneridae</taxon>
        <taxon>Pentapetalae</taxon>
        <taxon>rosids</taxon>
        <taxon>fabids</taxon>
        <taxon>Malpighiales</taxon>
        <taxon>Euphorbiaceae</taxon>
        <taxon>Crotonoideae</taxon>
        <taxon>Micrandreae</taxon>
        <taxon>Hevea</taxon>
    </lineage>
</organism>
<evidence type="ECO:0000313" key="1">
    <source>
        <dbReference type="EMBL" id="KAJ9166161.1"/>
    </source>
</evidence>